<keyword evidence="2" id="KW-0808">Transferase</keyword>
<dbReference type="PANTHER" id="PTHR45947:SF3">
    <property type="entry name" value="SULFOQUINOVOSYL TRANSFERASE SQD2"/>
    <property type="match status" value="1"/>
</dbReference>
<reference evidence="2" key="1">
    <citation type="journal article" date="2020" name="mSystems">
        <title>Genome- and Community-Level Interaction Insights into Carbon Utilization and Element Cycling Functions of Hydrothermarchaeota in Hydrothermal Sediment.</title>
        <authorList>
            <person name="Zhou Z."/>
            <person name="Liu Y."/>
            <person name="Xu W."/>
            <person name="Pan J."/>
            <person name="Luo Z.H."/>
            <person name="Li M."/>
        </authorList>
    </citation>
    <scope>NUCLEOTIDE SEQUENCE [LARGE SCALE GENOMIC DNA]</scope>
    <source>
        <strain evidence="2">SpSt-417</strain>
    </source>
</reference>
<evidence type="ECO:0000313" key="2">
    <source>
        <dbReference type="EMBL" id="HGW29483.1"/>
    </source>
</evidence>
<dbReference type="PANTHER" id="PTHR45947">
    <property type="entry name" value="SULFOQUINOVOSYL TRANSFERASE SQD2"/>
    <property type="match status" value="1"/>
</dbReference>
<dbReference type="CDD" id="cd03801">
    <property type="entry name" value="GT4_PimA-like"/>
    <property type="match status" value="1"/>
</dbReference>
<dbReference type="GO" id="GO:0016757">
    <property type="term" value="F:glycosyltransferase activity"/>
    <property type="evidence" value="ECO:0007669"/>
    <property type="project" value="InterPro"/>
</dbReference>
<dbReference type="Pfam" id="PF00534">
    <property type="entry name" value="Glycos_transf_1"/>
    <property type="match status" value="1"/>
</dbReference>
<dbReference type="SUPFAM" id="SSF53756">
    <property type="entry name" value="UDP-Glycosyltransferase/glycogen phosphorylase"/>
    <property type="match status" value="1"/>
</dbReference>
<dbReference type="AlphaFoldDB" id="A0A7C4TQ56"/>
<sequence>MPESPDSSLNPNLKPVPQISLLLVLPFFYPHKGGSQKYAEEMYAKVVTKHSDVKVDVLCYDTDGTKIFYERYRGMNVYRIPCWNLVPARLAFPKPLALIGTLIKLSKNKYTHVNTHIRFFDPTWWLWFYARIIGAKSIYTEHIPSHPQHSSWIVRNIGLLVDLTIAKFSLNMYDYLTSVNEASSLFLYNFYRIIKPVYLIRIGADTSFFTPNKTQERFAITDKNGKEVTVNKGTLLITYLGRLIETKGVEIFFETTKEILRTKQNLVFVIAGPGELEEELAAKVEKEGLSNYIVLTGNLPYEEAAKLLTRTNIFVNPSHHNEGLPTTAIEAGSAECCVIATDNGGTKELIINGKTGYLIKQRSPSELKSALLDAIEHPEKRLSLAKALRRKVLEEYDWDKNSEDMYKFLIDPKNVR</sequence>
<evidence type="ECO:0000259" key="1">
    <source>
        <dbReference type="Pfam" id="PF00534"/>
    </source>
</evidence>
<organism evidence="2">
    <name type="scientific">candidate division WWE3 bacterium</name>
    <dbReference type="NCBI Taxonomy" id="2053526"/>
    <lineage>
        <taxon>Bacteria</taxon>
        <taxon>Katanobacteria</taxon>
    </lineage>
</organism>
<dbReference type="InterPro" id="IPR050194">
    <property type="entry name" value="Glycosyltransferase_grp1"/>
</dbReference>
<dbReference type="InterPro" id="IPR001296">
    <property type="entry name" value="Glyco_trans_1"/>
</dbReference>
<comment type="caution">
    <text evidence="2">The sequence shown here is derived from an EMBL/GenBank/DDBJ whole genome shotgun (WGS) entry which is preliminary data.</text>
</comment>
<accession>A0A7C4TQ56</accession>
<gene>
    <name evidence="2" type="ORF">ENR63_00980</name>
</gene>
<protein>
    <submittedName>
        <fullName evidence="2">Glycosyltransferase family 1 protein</fullName>
    </submittedName>
</protein>
<dbReference type="Gene3D" id="3.40.50.2000">
    <property type="entry name" value="Glycogen Phosphorylase B"/>
    <property type="match status" value="2"/>
</dbReference>
<feature type="domain" description="Glycosyl transferase family 1" evidence="1">
    <location>
        <begin position="226"/>
        <end position="389"/>
    </location>
</feature>
<dbReference type="EMBL" id="DSRT01000053">
    <property type="protein sequence ID" value="HGW29483.1"/>
    <property type="molecule type" value="Genomic_DNA"/>
</dbReference>
<name>A0A7C4TQ56_UNCKA</name>
<proteinExistence type="predicted"/>